<dbReference type="InterPro" id="IPR005300">
    <property type="entry name" value="MltA_B"/>
</dbReference>
<keyword evidence="8" id="KW-1185">Reference proteome</keyword>
<dbReference type="InterPro" id="IPR026044">
    <property type="entry name" value="MltA"/>
</dbReference>
<sequence>MKPLVTSLILTVGLSWMPPVWGQQTPLPSPAMEALEVTQRLEGDVGWDDRLFGPSGDKRSLLRAIDYSLQYLQTPKAIEDYTKLNHPEINRDRVRQSLIRFRQILANSRNAAELQRAVQREFTGYQSVGNDGQGTVGFTGYFEPTYRGSRTRTAQYRYPLYARPADFEDWDKPHPTRLELEGEDGLGAQSPLRGTEIVWLRDRLEAFLVHVQGSAQIQLPNGQVMTVGYAGKTDHPYTSIGKELVNAGIFPLESLTLPKLIDYFHQFPEQMNEYLPRNQSFIFFKETQGQPATGNLSVPVTAGRSIATDKSIMPPGALAVIHAPLPEPNAQGQLEPTLVSRFVLDQDTGSAIKGAGRVDVFMGTGSEAGDRAGLTHSNGELYYLLLKR</sequence>
<dbReference type="EC" id="4.2.2.n1" evidence="2"/>
<dbReference type="CDD" id="cd14668">
    <property type="entry name" value="mlta_B"/>
    <property type="match status" value="1"/>
</dbReference>
<dbReference type="CDD" id="cd14485">
    <property type="entry name" value="mltA_like_LT_A"/>
    <property type="match status" value="1"/>
</dbReference>
<accession>A0ABT7ANN1</accession>
<protein>
    <recommendedName>
        <fullName evidence="2">peptidoglycan lytic exotransglycosylase</fullName>
        <ecNumber evidence="2">4.2.2.n1</ecNumber>
    </recommendedName>
    <alternativeName>
        <fullName evidence="5">Murein hydrolase A</fullName>
    </alternativeName>
</protein>
<dbReference type="PANTHER" id="PTHR30124">
    <property type="entry name" value="MEMBRANE-BOUND LYTIC MUREIN TRANSGLYCOSYLASE A"/>
    <property type="match status" value="1"/>
</dbReference>
<evidence type="ECO:0000256" key="4">
    <source>
        <dbReference type="ARBA" id="ARBA00023316"/>
    </source>
</evidence>
<evidence type="ECO:0000256" key="5">
    <source>
        <dbReference type="ARBA" id="ARBA00030918"/>
    </source>
</evidence>
<organism evidence="7 8">
    <name type="scientific">Roseofilum acuticapitatum BLCC-M154</name>
    <dbReference type="NCBI Taxonomy" id="3022444"/>
    <lineage>
        <taxon>Bacteria</taxon>
        <taxon>Bacillati</taxon>
        <taxon>Cyanobacteriota</taxon>
        <taxon>Cyanophyceae</taxon>
        <taxon>Desertifilales</taxon>
        <taxon>Desertifilaceae</taxon>
        <taxon>Roseofilum</taxon>
        <taxon>Roseofilum acuticapitatum</taxon>
    </lineage>
</organism>
<dbReference type="SUPFAM" id="SSF50685">
    <property type="entry name" value="Barwin-like endoglucanases"/>
    <property type="match status" value="1"/>
</dbReference>
<dbReference type="Gene3D" id="2.40.40.10">
    <property type="entry name" value="RlpA-like domain"/>
    <property type="match status" value="1"/>
</dbReference>
<comment type="caution">
    <text evidence="7">The sequence shown here is derived from an EMBL/GenBank/DDBJ whole genome shotgun (WGS) entry which is preliminary data.</text>
</comment>
<comment type="catalytic activity">
    <reaction evidence="1">
        <text>Exolytic cleavage of the (1-&gt;4)-beta-glycosidic linkage between N-acetylmuramic acid (MurNAc) and N-acetylglucosamine (GlcNAc) residues in peptidoglycan, from either the reducing or the non-reducing ends of the peptidoglycan chains, with concomitant formation of a 1,6-anhydrobond in the MurNAc residue.</text>
        <dbReference type="EC" id="4.2.2.n1"/>
    </reaction>
</comment>
<evidence type="ECO:0000259" key="6">
    <source>
        <dbReference type="SMART" id="SM00925"/>
    </source>
</evidence>
<gene>
    <name evidence="7" type="ORF">PMG71_03580</name>
</gene>
<dbReference type="Proteomes" id="UP001235303">
    <property type="component" value="Unassembled WGS sequence"/>
</dbReference>
<proteinExistence type="predicted"/>
<dbReference type="Pfam" id="PF03562">
    <property type="entry name" value="MltA"/>
    <property type="match status" value="1"/>
</dbReference>
<dbReference type="RefSeq" id="WP_283752268.1">
    <property type="nucleotide sequence ID" value="NZ_JAQOSP010000024.1"/>
</dbReference>
<dbReference type="SMART" id="SM00925">
    <property type="entry name" value="MltA"/>
    <property type="match status" value="1"/>
</dbReference>
<keyword evidence="3" id="KW-0456">Lyase</keyword>
<dbReference type="InterPro" id="IPR036908">
    <property type="entry name" value="RlpA-like_sf"/>
</dbReference>
<feature type="domain" description="Lytic transglycosylase MltA" evidence="6">
    <location>
        <begin position="145"/>
        <end position="285"/>
    </location>
</feature>
<evidence type="ECO:0000256" key="1">
    <source>
        <dbReference type="ARBA" id="ARBA00001420"/>
    </source>
</evidence>
<dbReference type="Gene3D" id="2.40.240.50">
    <property type="entry name" value="Barwin-like endoglucanases"/>
    <property type="match status" value="1"/>
</dbReference>
<dbReference type="PANTHER" id="PTHR30124:SF0">
    <property type="entry name" value="MEMBRANE-BOUND LYTIC MUREIN TRANSGLYCOSYLASE A"/>
    <property type="match status" value="1"/>
</dbReference>
<evidence type="ECO:0000313" key="8">
    <source>
        <dbReference type="Proteomes" id="UP001235303"/>
    </source>
</evidence>
<keyword evidence="4" id="KW-0961">Cell wall biogenesis/degradation</keyword>
<dbReference type="Pfam" id="PF06725">
    <property type="entry name" value="3D"/>
    <property type="match status" value="1"/>
</dbReference>
<evidence type="ECO:0000256" key="3">
    <source>
        <dbReference type="ARBA" id="ARBA00023239"/>
    </source>
</evidence>
<name>A0ABT7ANN1_9CYAN</name>
<dbReference type="EMBL" id="JAQOSP010000024">
    <property type="protein sequence ID" value="MDJ1168504.1"/>
    <property type="molecule type" value="Genomic_DNA"/>
</dbReference>
<dbReference type="InterPro" id="IPR010611">
    <property type="entry name" value="3D_dom"/>
</dbReference>
<evidence type="ECO:0000256" key="2">
    <source>
        <dbReference type="ARBA" id="ARBA00012587"/>
    </source>
</evidence>
<evidence type="ECO:0000313" key="7">
    <source>
        <dbReference type="EMBL" id="MDJ1168504.1"/>
    </source>
</evidence>
<dbReference type="PIRSF" id="PIRSF019422">
    <property type="entry name" value="MltA"/>
    <property type="match status" value="1"/>
</dbReference>
<reference evidence="7 8" key="1">
    <citation type="submission" date="2023-01" db="EMBL/GenBank/DDBJ databases">
        <title>Novel diversity within Roseofilum (Cyanobacteria; Desertifilaceae) from marine benthic mats with descriptions of four novel species.</title>
        <authorList>
            <person name="Wang Y."/>
            <person name="Berthold D.E."/>
            <person name="Hu J."/>
            <person name="Lefler F.W."/>
            <person name="Laughinghouse H.D. IV."/>
        </authorList>
    </citation>
    <scope>NUCLEOTIDE SEQUENCE [LARGE SCALE GENOMIC DNA]</scope>
    <source>
        <strain evidence="7 8">BLCC-M154</strain>
    </source>
</reference>